<comment type="cofactor">
    <cofactor evidence="10">
        <name>Zn(2+)</name>
        <dbReference type="ChEBI" id="CHEBI:29105"/>
    </cofactor>
    <text evidence="10">Binds 1 zinc ion per subunit.</text>
</comment>
<feature type="binding site" evidence="10">
    <location>
        <position position="287"/>
    </location>
    <ligand>
        <name>Zn(2+)</name>
        <dbReference type="ChEBI" id="CHEBI:29105"/>
    </ligand>
</feature>
<dbReference type="Gene3D" id="3.40.50.300">
    <property type="entry name" value="P-loop containing nucleotide triphosphate hydrolases"/>
    <property type="match status" value="1"/>
</dbReference>
<dbReference type="Proteomes" id="UP001202243">
    <property type="component" value="Unassembled WGS sequence"/>
</dbReference>
<comment type="similarity">
    <text evidence="10">Belongs to the TRAFAC class YlqF/YawG GTPase family. RsgA subfamily.</text>
</comment>
<protein>
    <recommendedName>
        <fullName evidence="10">Small ribosomal subunit biogenesis GTPase RsgA</fullName>
        <ecNumber evidence="10">3.6.1.-</ecNumber>
    </recommendedName>
</protein>
<feature type="binding site" evidence="10">
    <location>
        <position position="292"/>
    </location>
    <ligand>
        <name>Zn(2+)</name>
        <dbReference type="ChEBI" id="CHEBI:29105"/>
    </ligand>
</feature>
<keyword evidence="2 10" id="KW-0690">Ribosome biogenesis</keyword>
<feature type="binding site" evidence="10">
    <location>
        <begin position="207"/>
        <end position="215"/>
    </location>
    <ligand>
        <name>GTP</name>
        <dbReference type="ChEBI" id="CHEBI:37565"/>
    </ligand>
</feature>
<evidence type="ECO:0000313" key="14">
    <source>
        <dbReference type="Proteomes" id="UP001202243"/>
    </source>
</evidence>
<dbReference type="InterPro" id="IPR004881">
    <property type="entry name" value="Ribosome_biogen_GTPase_RsgA"/>
</dbReference>
<evidence type="ECO:0000256" key="7">
    <source>
        <dbReference type="ARBA" id="ARBA00022833"/>
    </source>
</evidence>
<dbReference type="PANTHER" id="PTHR32120">
    <property type="entry name" value="SMALL RIBOSOMAL SUBUNIT BIOGENESIS GTPASE RSGA"/>
    <property type="match status" value="1"/>
</dbReference>
<sequence length="355" mass="38364">MIAFDFAQLRLIGLQQAIAGAATQLDLSSPAAQLLRVSAVHRDSLLVHDGTREHPAQVLPRLLHELLAQDTVLTVGDWVAAEHDGHGALWITAHLSPVTQIARRGNDGRRQVLASNVDTALLVMGLDGDFNPRRLERYLAIVLAAQVSPVVVLSKADVADDVPGKLAQLKQRLPSHVPLFAIDTRHAYDVAILEPWLGTGQTLVLLGSSGAGKSSLTNTLSAAQQATNGVRHGDGRGRHTTTARSLHLCASGACIIDTPGLRSWQADADAQTLAATFDDIAALAATCQFRDCQHASEPGCQVRGAVDADRLRNYHKLLRDARRGEETPLKRIAARAKWKTILKAGQERSRQKRQE</sequence>
<dbReference type="PROSITE" id="PS51721">
    <property type="entry name" value="G_CP"/>
    <property type="match status" value="1"/>
</dbReference>
<evidence type="ECO:0000256" key="9">
    <source>
        <dbReference type="ARBA" id="ARBA00023134"/>
    </source>
</evidence>
<evidence type="ECO:0000256" key="8">
    <source>
        <dbReference type="ARBA" id="ARBA00022884"/>
    </source>
</evidence>
<dbReference type="EC" id="3.6.1.-" evidence="10"/>
<dbReference type="SUPFAM" id="SSF52540">
    <property type="entry name" value="P-loop containing nucleoside triphosphate hydrolases"/>
    <property type="match status" value="1"/>
</dbReference>
<keyword evidence="1 10" id="KW-0963">Cytoplasm</keyword>
<feature type="domain" description="CP-type G" evidence="12">
    <location>
        <begin position="105"/>
        <end position="264"/>
    </location>
</feature>
<keyword evidence="5 10" id="KW-0547">Nucleotide-binding</keyword>
<accession>A0ABT0WQH4</accession>
<evidence type="ECO:0000259" key="12">
    <source>
        <dbReference type="PROSITE" id="PS51721"/>
    </source>
</evidence>
<dbReference type="PROSITE" id="PS50936">
    <property type="entry name" value="ENGC_GTPASE"/>
    <property type="match status" value="1"/>
</dbReference>
<dbReference type="NCBIfam" id="TIGR00157">
    <property type="entry name" value="ribosome small subunit-dependent GTPase A"/>
    <property type="match status" value="1"/>
</dbReference>
<keyword evidence="6 10" id="KW-0378">Hydrolase</keyword>
<keyword evidence="4 10" id="KW-0699">rRNA-binding</keyword>
<dbReference type="InterPro" id="IPR027417">
    <property type="entry name" value="P-loop_NTPase"/>
</dbReference>
<proteinExistence type="inferred from homology"/>
<gene>
    <name evidence="10 13" type="primary">rsgA</name>
    <name evidence="13" type="ORF">NCG91_10245</name>
</gene>
<dbReference type="RefSeq" id="WP_251349582.1">
    <property type="nucleotide sequence ID" value="NZ_JAMQGR010000002.1"/>
</dbReference>
<comment type="caution">
    <text evidence="13">The sequence shown here is derived from an EMBL/GenBank/DDBJ whole genome shotgun (WGS) entry which is preliminary data.</text>
</comment>
<name>A0ABT0WQH4_9BURK</name>
<keyword evidence="7 10" id="KW-0862">Zinc</keyword>
<feature type="domain" description="EngC GTPase" evidence="11">
    <location>
        <begin position="115"/>
        <end position="262"/>
    </location>
</feature>
<comment type="function">
    <text evidence="10">One of several proteins that assist in the late maturation steps of the functional core of the 30S ribosomal subunit. Helps release RbfA from mature subunits. May play a role in the assembly of ribosomal proteins into the subunit. Circularly permuted GTPase that catalyzes slow GTP hydrolysis, GTPase activity is stimulated by the 30S ribosomal subunit.</text>
</comment>
<keyword evidence="9 10" id="KW-0342">GTP-binding</keyword>
<dbReference type="Pfam" id="PF03193">
    <property type="entry name" value="RsgA_GTPase"/>
    <property type="match status" value="1"/>
</dbReference>
<evidence type="ECO:0000256" key="6">
    <source>
        <dbReference type="ARBA" id="ARBA00022801"/>
    </source>
</evidence>
<evidence type="ECO:0000256" key="5">
    <source>
        <dbReference type="ARBA" id="ARBA00022741"/>
    </source>
</evidence>
<comment type="subcellular location">
    <subcellularLocation>
        <location evidence="10">Cytoplasm</location>
    </subcellularLocation>
</comment>
<dbReference type="InterPro" id="IPR030378">
    <property type="entry name" value="G_CP_dom"/>
</dbReference>
<keyword evidence="3 10" id="KW-0479">Metal-binding</keyword>
<dbReference type="CDD" id="cd01854">
    <property type="entry name" value="YjeQ_EngC"/>
    <property type="match status" value="1"/>
</dbReference>
<evidence type="ECO:0000256" key="1">
    <source>
        <dbReference type="ARBA" id="ARBA00022490"/>
    </source>
</evidence>
<dbReference type="HAMAP" id="MF_01820">
    <property type="entry name" value="GTPase_RsgA"/>
    <property type="match status" value="1"/>
</dbReference>
<dbReference type="PANTHER" id="PTHR32120:SF10">
    <property type="entry name" value="SMALL RIBOSOMAL SUBUNIT BIOGENESIS GTPASE RSGA"/>
    <property type="match status" value="1"/>
</dbReference>
<evidence type="ECO:0000256" key="2">
    <source>
        <dbReference type="ARBA" id="ARBA00022517"/>
    </source>
</evidence>
<evidence type="ECO:0000256" key="4">
    <source>
        <dbReference type="ARBA" id="ARBA00022730"/>
    </source>
</evidence>
<dbReference type="InterPro" id="IPR010914">
    <property type="entry name" value="RsgA_GTPase_dom"/>
</dbReference>
<evidence type="ECO:0000256" key="10">
    <source>
        <dbReference type="HAMAP-Rule" id="MF_01820"/>
    </source>
</evidence>
<keyword evidence="14" id="KW-1185">Reference proteome</keyword>
<comment type="subunit">
    <text evidence="10">Monomer. Associates with 30S ribosomal subunit, binds 16S rRNA.</text>
</comment>
<dbReference type="Gene3D" id="1.10.40.50">
    <property type="entry name" value="Probable gtpase engc, domain 3"/>
    <property type="match status" value="1"/>
</dbReference>
<organism evidence="13 14">
    <name type="scientific">Janthinobacterium kumbetense</name>
    <dbReference type="NCBI Taxonomy" id="2950280"/>
    <lineage>
        <taxon>Bacteria</taxon>
        <taxon>Pseudomonadati</taxon>
        <taxon>Pseudomonadota</taxon>
        <taxon>Betaproteobacteria</taxon>
        <taxon>Burkholderiales</taxon>
        <taxon>Oxalobacteraceae</taxon>
        <taxon>Janthinobacterium</taxon>
    </lineage>
</organism>
<keyword evidence="8 10" id="KW-0694">RNA-binding</keyword>
<feature type="binding site" evidence="10">
    <location>
        <begin position="154"/>
        <end position="157"/>
    </location>
    <ligand>
        <name>GTP</name>
        <dbReference type="ChEBI" id="CHEBI:37565"/>
    </ligand>
</feature>
<feature type="binding site" evidence="10">
    <location>
        <position position="300"/>
    </location>
    <ligand>
        <name>Zn(2+)</name>
        <dbReference type="ChEBI" id="CHEBI:29105"/>
    </ligand>
</feature>
<evidence type="ECO:0000256" key="3">
    <source>
        <dbReference type="ARBA" id="ARBA00022723"/>
    </source>
</evidence>
<reference evidence="13 14" key="1">
    <citation type="submission" date="2022-06" db="EMBL/GenBank/DDBJ databases">
        <title>Janthinobacterium kumbetensis sp. nov., isolated from spring water in Turkey.</title>
        <authorList>
            <person name="Inan Bektas K."/>
            <person name="Belduz A.A."/>
            <person name="Canakci S."/>
            <person name="Nalcaoglu A."/>
            <person name="Ceylan E."/>
            <person name="Kati H."/>
        </authorList>
    </citation>
    <scope>NUCLEOTIDE SEQUENCE [LARGE SCALE GENOMIC DNA]</scope>
    <source>
        <strain evidence="13 14">GK</strain>
    </source>
</reference>
<feature type="binding site" evidence="10">
    <location>
        <position position="294"/>
    </location>
    <ligand>
        <name>Zn(2+)</name>
        <dbReference type="ChEBI" id="CHEBI:29105"/>
    </ligand>
</feature>
<dbReference type="EMBL" id="JAMQGR010000002">
    <property type="protein sequence ID" value="MCM2565979.1"/>
    <property type="molecule type" value="Genomic_DNA"/>
</dbReference>
<evidence type="ECO:0000313" key="13">
    <source>
        <dbReference type="EMBL" id="MCM2565979.1"/>
    </source>
</evidence>
<evidence type="ECO:0000259" key="11">
    <source>
        <dbReference type="PROSITE" id="PS50936"/>
    </source>
</evidence>